<sequence>MNSFNKKLVLIDGNSLAYRAFYALPDTMRSASGLTTNAIYGFTTMLLKVLDEKPDFVAISFDRPEPTFRHKEYKAYKATREKAPPTLYEQLPYVKKVAEAFDIPIYEVAGFEADDVIGTLAKEAEAQGFDVEILSGDLDPLQLVDDKIKVLSMRKGITDTVLYGEKEVEERYSGLKPNQLIDYKALKGDASDNIPGVPKVGEKTAIELLKEFGTLENIYKNIDKIKKPALKENLKNNLHLAELSRKLGAIVTNVPLEIDFKKAGRKDADWAGKVIPLFKELEFESLAKKYGGKESGLFDLPAGRHGTTAVVEKKREEIAKFNFKAVKTGQDLDELIEALEKSDKFAFDLETTGLDVFTAGIVGIAFSTEVKTAYYLPLAHKSNVGTGLVPVRTDGQPQGLSLHSVKEKLKPLFASDKLKIGHNLKFDIEMLKNNGIEVAGPYFDTMVAAYLLDPISGKYSLKHLAKQFLGREMIKLMELIGADAEYDDFSKVPVDLATDYAGSDADATFGLYEIFALALKAQKMDGLFHEIEMPLLPVLINLECEGVCVDRDLLAEMSKELDKEMKELERHIFAIAGEVFNLNSPKQLAHILFTKLMLPVKKRTKTGPSTDVEVLEELAAEDFEIAKKLIDYRQFTKLKSTYIDALPAIIHPKTGRIHTSFNQTIAATGRLSSSNPNLQNIPARGEWGKRIRSAFVPEKKGWQILAADYSQIELRVLAHLSDDPVLIKAFREGLDVHQSTADELGISRAAAKTVNFGVIYGISDFGLAKQLKIKKTEAAAYINKYFERHQGVKNFIEKTIREARDNEYVTTRLGRKRPLPDINSPHGGLRQAAERMAINTPVQGTAADMIKVAMVRINDKLQMSNVKCRMILQVHDELVFEGPKDELEKVKQIVKEEMENALALKVPVRVDLGAGPNWAEAKSPDTAPR</sequence>
<evidence type="ECO:0000256" key="5">
    <source>
        <dbReference type="ARBA" id="ARBA00022695"/>
    </source>
</evidence>
<dbReference type="InterPro" id="IPR029060">
    <property type="entry name" value="PIN-like_dom_sf"/>
</dbReference>
<dbReference type="InterPro" id="IPR020045">
    <property type="entry name" value="DNA_polI_H3TH"/>
</dbReference>
<dbReference type="InterPro" id="IPR043502">
    <property type="entry name" value="DNA/RNA_pol_sf"/>
</dbReference>
<evidence type="ECO:0000256" key="7">
    <source>
        <dbReference type="ARBA" id="ARBA00022722"/>
    </source>
</evidence>
<keyword evidence="13 16" id="KW-0234">DNA repair</keyword>
<dbReference type="CDD" id="cd08637">
    <property type="entry name" value="DNA_pol_A_pol_I_C"/>
    <property type="match status" value="1"/>
</dbReference>
<dbReference type="SUPFAM" id="SSF56672">
    <property type="entry name" value="DNA/RNA polymerases"/>
    <property type="match status" value="1"/>
</dbReference>
<protein>
    <recommendedName>
        <fullName evidence="3 15">DNA polymerase I</fullName>
        <ecNumber evidence="2 15">2.7.7.7</ecNumber>
    </recommendedName>
</protein>
<dbReference type="InterPro" id="IPR002298">
    <property type="entry name" value="DNA_polymerase_A"/>
</dbReference>
<dbReference type="FunFam" id="1.10.150.20:FF:000003">
    <property type="entry name" value="DNA polymerase I"/>
    <property type="match status" value="1"/>
</dbReference>
<dbReference type="EMBL" id="METM01000032">
    <property type="protein sequence ID" value="OGB88905.1"/>
    <property type="molecule type" value="Genomic_DNA"/>
</dbReference>
<dbReference type="PANTHER" id="PTHR10133">
    <property type="entry name" value="DNA POLYMERASE I"/>
    <property type="match status" value="1"/>
</dbReference>
<evidence type="ECO:0000259" key="18">
    <source>
        <dbReference type="SMART" id="SM00475"/>
    </source>
</evidence>
<dbReference type="Pfam" id="PF02739">
    <property type="entry name" value="5_3_exonuc_N"/>
    <property type="match status" value="1"/>
</dbReference>
<evidence type="ECO:0000256" key="8">
    <source>
        <dbReference type="ARBA" id="ARBA00022763"/>
    </source>
</evidence>
<dbReference type="FunFam" id="1.20.1060.10:FF:000001">
    <property type="entry name" value="DNA polymerase I"/>
    <property type="match status" value="1"/>
</dbReference>
<dbReference type="Pfam" id="PF01367">
    <property type="entry name" value="5_3_exonuc"/>
    <property type="match status" value="1"/>
</dbReference>
<dbReference type="EC" id="2.7.7.7" evidence="2 15"/>
<dbReference type="GO" id="GO:0008408">
    <property type="term" value="F:3'-5' exonuclease activity"/>
    <property type="evidence" value="ECO:0007669"/>
    <property type="project" value="UniProtKB-UniRule"/>
</dbReference>
<comment type="function">
    <text evidence="16">In addition to polymerase activity, this DNA polymerase exhibits 3'-5' and 5'-3' exonuclease activity.</text>
</comment>
<dbReference type="Gene3D" id="3.40.50.1010">
    <property type="entry name" value="5'-nuclease"/>
    <property type="match status" value="1"/>
</dbReference>
<evidence type="ECO:0000256" key="14">
    <source>
        <dbReference type="ARBA" id="ARBA00049244"/>
    </source>
</evidence>
<keyword evidence="9 16" id="KW-0378">Hydrolase</keyword>
<evidence type="ECO:0000256" key="1">
    <source>
        <dbReference type="ARBA" id="ARBA00007705"/>
    </source>
</evidence>
<dbReference type="Pfam" id="PF01612">
    <property type="entry name" value="DNA_pol_A_exo1"/>
    <property type="match status" value="1"/>
</dbReference>
<gene>
    <name evidence="16" type="primary">polA</name>
    <name evidence="20" type="ORF">A2625_00300</name>
</gene>
<dbReference type="GO" id="GO:0006302">
    <property type="term" value="P:double-strand break repair"/>
    <property type="evidence" value="ECO:0007669"/>
    <property type="project" value="TreeGrafter"/>
</dbReference>
<dbReference type="SMART" id="SM00474">
    <property type="entry name" value="35EXOc"/>
    <property type="match status" value="1"/>
</dbReference>
<evidence type="ECO:0000313" key="20">
    <source>
        <dbReference type="EMBL" id="OGB88905.1"/>
    </source>
</evidence>
<evidence type="ECO:0000256" key="6">
    <source>
        <dbReference type="ARBA" id="ARBA00022705"/>
    </source>
</evidence>
<dbReference type="GO" id="GO:0003887">
    <property type="term" value="F:DNA-directed DNA polymerase activity"/>
    <property type="evidence" value="ECO:0007669"/>
    <property type="project" value="UniProtKB-UniRule"/>
</dbReference>
<dbReference type="Gene3D" id="1.10.150.20">
    <property type="entry name" value="5' to 3' exonuclease, C-terminal subdomain"/>
    <property type="match status" value="2"/>
</dbReference>
<dbReference type="Gene3D" id="3.30.70.370">
    <property type="match status" value="1"/>
</dbReference>
<evidence type="ECO:0000256" key="10">
    <source>
        <dbReference type="ARBA" id="ARBA00022839"/>
    </source>
</evidence>
<dbReference type="GO" id="GO:0003677">
    <property type="term" value="F:DNA binding"/>
    <property type="evidence" value="ECO:0007669"/>
    <property type="project" value="UniProtKB-UniRule"/>
</dbReference>
<dbReference type="Gene3D" id="3.30.420.10">
    <property type="entry name" value="Ribonuclease H-like superfamily/Ribonuclease H"/>
    <property type="match status" value="1"/>
</dbReference>
<keyword evidence="8 16" id="KW-0227">DNA damage</keyword>
<dbReference type="PROSITE" id="PS00447">
    <property type="entry name" value="DNA_POLYMERASE_A"/>
    <property type="match status" value="1"/>
</dbReference>
<dbReference type="Pfam" id="PF00476">
    <property type="entry name" value="DNA_pol_A"/>
    <property type="match status" value="1"/>
</dbReference>
<keyword evidence="12 16" id="KW-0238">DNA-binding</keyword>
<dbReference type="InterPro" id="IPR002421">
    <property type="entry name" value="5-3_exonuclease"/>
</dbReference>
<evidence type="ECO:0000256" key="4">
    <source>
        <dbReference type="ARBA" id="ARBA00022679"/>
    </source>
</evidence>
<feature type="domain" description="DNA-directed DNA polymerase family A palm" evidence="19">
    <location>
        <begin position="688"/>
        <end position="886"/>
    </location>
</feature>
<dbReference type="InterPro" id="IPR018320">
    <property type="entry name" value="DNA_polymerase_1"/>
</dbReference>
<dbReference type="AlphaFoldDB" id="A0A1F4PYY5"/>
<dbReference type="SUPFAM" id="SSF88723">
    <property type="entry name" value="PIN domain-like"/>
    <property type="match status" value="1"/>
</dbReference>
<dbReference type="InterPro" id="IPR019760">
    <property type="entry name" value="DNA-dir_DNA_pol_A_CS"/>
</dbReference>
<accession>A0A1F4PYY5</accession>
<keyword evidence="6 16" id="KW-0235">DNA replication</keyword>
<dbReference type="InterPro" id="IPR036397">
    <property type="entry name" value="RNaseH_sf"/>
</dbReference>
<dbReference type="GO" id="GO:0006261">
    <property type="term" value="P:DNA-templated DNA replication"/>
    <property type="evidence" value="ECO:0007669"/>
    <property type="project" value="UniProtKB-UniRule"/>
</dbReference>
<dbReference type="InterPro" id="IPR002562">
    <property type="entry name" value="3'-5'_exonuclease_dom"/>
</dbReference>
<dbReference type="SMART" id="SM00279">
    <property type="entry name" value="HhH2"/>
    <property type="match status" value="1"/>
</dbReference>
<evidence type="ECO:0000256" key="3">
    <source>
        <dbReference type="ARBA" id="ARBA00020311"/>
    </source>
</evidence>
<keyword evidence="10 16" id="KW-0269">Exonuclease</keyword>
<dbReference type="InterPro" id="IPR012337">
    <property type="entry name" value="RNaseH-like_sf"/>
</dbReference>
<evidence type="ECO:0000313" key="21">
    <source>
        <dbReference type="Proteomes" id="UP000178724"/>
    </source>
</evidence>
<dbReference type="SMART" id="SM00475">
    <property type="entry name" value="53EXOc"/>
    <property type="match status" value="1"/>
</dbReference>
<evidence type="ECO:0000256" key="2">
    <source>
        <dbReference type="ARBA" id="ARBA00012417"/>
    </source>
</evidence>
<organism evidence="20 21">
    <name type="scientific">candidate division WOR-1 bacterium RIFCSPHIGHO2_01_FULL_53_15</name>
    <dbReference type="NCBI Taxonomy" id="1802564"/>
    <lineage>
        <taxon>Bacteria</taxon>
        <taxon>Bacillati</taxon>
        <taxon>Saganbacteria</taxon>
    </lineage>
</organism>
<comment type="similarity">
    <text evidence="1 16">Belongs to the DNA polymerase type-A family.</text>
</comment>
<evidence type="ECO:0000256" key="9">
    <source>
        <dbReference type="ARBA" id="ARBA00022801"/>
    </source>
</evidence>
<dbReference type="FunFam" id="1.10.150.20:FF:000002">
    <property type="entry name" value="DNA polymerase I"/>
    <property type="match status" value="1"/>
</dbReference>
<dbReference type="Proteomes" id="UP000178724">
    <property type="component" value="Unassembled WGS sequence"/>
</dbReference>
<reference evidence="20 21" key="1">
    <citation type="journal article" date="2016" name="Nat. Commun.">
        <title>Thousands of microbial genomes shed light on interconnected biogeochemical processes in an aquifer system.</title>
        <authorList>
            <person name="Anantharaman K."/>
            <person name="Brown C.T."/>
            <person name="Hug L.A."/>
            <person name="Sharon I."/>
            <person name="Castelle C.J."/>
            <person name="Probst A.J."/>
            <person name="Thomas B.C."/>
            <person name="Singh A."/>
            <person name="Wilkins M.J."/>
            <person name="Karaoz U."/>
            <person name="Brodie E.L."/>
            <person name="Williams K.H."/>
            <person name="Hubbard S.S."/>
            <person name="Banfield J.F."/>
        </authorList>
    </citation>
    <scope>NUCLEOTIDE SEQUENCE [LARGE SCALE GENOMIC DNA]</scope>
</reference>
<proteinExistence type="inferred from homology"/>
<evidence type="ECO:0000256" key="15">
    <source>
        <dbReference type="NCBIfam" id="TIGR00593"/>
    </source>
</evidence>
<comment type="caution">
    <text evidence="20">The sequence shown here is derived from an EMBL/GenBank/DDBJ whole genome shotgun (WGS) entry which is preliminary data.</text>
</comment>
<dbReference type="CDD" id="cd09859">
    <property type="entry name" value="PIN_53EXO"/>
    <property type="match status" value="1"/>
</dbReference>
<comment type="catalytic activity">
    <reaction evidence="14 16">
        <text>DNA(n) + a 2'-deoxyribonucleoside 5'-triphosphate = DNA(n+1) + diphosphate</text>
        <dbReference type="Rhea" id="RHEA:22508"/>
        <dbReference type="Rhea" id="RHEA-COMP:17339"/>
        <dbReference type="Rhea" id="RHEA-COMP:17340"/>
        <dbReference type="ChEBI" id="CHEBI:33019"/>
        <dbReference type="ChEBI" id="CHEBI:61560"/>
        <dbReference type="ChEBI" id="CHEBI:173112"/>
        <dbReference type="EC" id="2.7.7.7"/>
    </reaction>
</comment>
<dbReference type="NCBIfam" id="NF004397">
    <property type="entry name" value="PRK05755.1"/>
    <property type="match status" value="1"/>
</dbReference>
<dbReference type="SMART" id="SM00482">
    <property type="entry name" value="POLAc"/>
    <property type="match status" value="1"/>
</dbReference>
<dbReference type="InterPro" id="IPR008918">
    <property type="entry name" value="HhH2"/>
</dbReference>
<evidence type="ECO:0000256" key="12">
    <source>
        <dbReference type="ARBA" id="ARBA00023125"/>
    </source>
</evidence>
<keyword evidence="5 16" id="KW-0548">Nucleotidyltransferase</keyword>
<keyword evidence="4 16" id="KW-0808">Transferase</keyword>
<dbReference type="SUPFAM" id="SSF47807">
    <property type="entry name" value="5' to 3' exonuclease, C-terminal subdomain"/>
    <property type="match status" value="1"/>
</dbReference>
<name>A0A1F4PYY5_UNCSA</name>
<evidence type="ECO:0000256" key="11">
    <source>
        <dbReference type="ARBA" id="ARBA00022932"/>
    </source>
</evidence>
<dbReference type="InterPro" id="IPR020046">
    <property type="entry name" value="5-3_exonucl_a-hlix_arch_N"/>
</dbReference>
<dbReference type="NCBIfam" id="TIGR00593">
    <property type="entry name" value="pola"/>
    <property type="match status" value="1"/>
</dbReference>
<dbReference type="PANTHER" id="PTHR10133:SF27">
    <property type="entry name" value="DNA POLYMERASE NU"/>
    <property type="match status" value="1"/>
</dbReference>
<evidence type="ECO:0000259" key="19">
    <source>
        <dbReference type="SMART" id="SM00482"/>
    </source>
</evidence>
<dbReference type="SUPFAM" id="SSF53098">
    <property type="entry name" value="Ribonuclease H-like"/>
    <property type="match status" value="1"/>
</dbReference>
<dbReference type="PRINTS" id="PR00868">
    <property type="entry name" value="DNAPOLI"/>
</dbReference>
<evidence type="ECO:0000256" key="13">
    <source>
        <dbReference type="ARBA" id="ARBA00023204"/>
    </source>
</evidence>
<dbReference type="Gene3D" id="1.20.1060.10">
    <property type="entry name" value="Taq DNA Polymerase, Chain T, domain 4"/>
    <property type="match status" value="1"/>
</dbReference>
<dbReference type="GO" id="GO:0008409">
    <property type="term" value="F:5'-3' exonuclease activity"/>
    <property type="evidence" value="ECO:0007669"/>
    <property type="project" value="UniProtKB-UniRule"/>
</dbReference>
<dbReference type="InterPro" id="IPR001098">
    <property type="entry name" value="DNA-dir_DNA_pol_A_palm_dom"/>
</dbReference>
<dbReference type="CDD" id="cd06139">
    <property type="entry name" value="DNA_polA_I_Ecoli_like_exo"/>
    <property type="match status" value="1"/>
</dbReference>
<keyword evidence="11 16" id="KW-0239">DNA-directed DNA polymerase</keyword>
<dbReference type="CDD" id="cd09898">
    <property type="entry name" value="H3TH_53EXO"/>
    <property type="match status" value="1"/>
</dbReference>
<keyword evidence="7" id="KW-0540">Nuclease</keyword>
<evidence type="ECO:0000259" key="17">
    <source>
        <dbReference type="SMART" id="SM00474"/>
    </source>
</evidence>
<feature type="domain" description="5'-3' exonuclease" evidence="18">
    <location>
        <begin position="6"/>
        <end position="266"/>
    </location>
</feature>
<evidence type="ECO:0000256" key="16">
    <source>
        <dbReference type="RuleBase" id="RU004460"/>
    </source>
</evidence>
<dbReference type="FunFam" id="3.40.50.1010:FF:000001">
    <property type="entry name" value="DNA polymerase I"/>
    <property type="match status" value="1"/>
</dbReference>
<dbReference type="InterPro" id="IPR036279">
    <property type="entry name" value="5-3_exonuclease_C_sf"/>
</dbReference>
<feature type="domain" description="3'-5' exonuclease" evidence="17">
    <location>
        <begin position="323"/>
        <end position="520"/>
    </location>
</feature>